<feature type="active site" description="Charge relay system" evidence="8">
    <location>
        <position position="228"/>
    </location>
</feature>
<dbReference type="Gene3D" id="2.40.10.10">
    <property type="entry name" value="Trypsin-like serine proteases"/>
    <property type="match status" value="2"/>
</dbReference>
<keyword evidence="3" id="KW-0732">Signal</keyword>
<keyword evidence="2" id="KW-0645">Protease</keyword>
<comment type="similarity">
    <text evidence="1">Belongs to the peptidase S1 family.</text>
</comment>
<evidence type="ECO:0000256" key="2">
    <source>
        <dbReference type="ARBA" id="ARBA00022670"/>
    </source>
</evidence>
<keyword evidence="4" id="KW-0378">Hydrolase</keyword>
<dbReference type="InterPro" id="IPR043504">
    <property type="entry name" value="Peptidase_S1_PA_chymotrypsin"/>
</dbReference>
<dbReference type="Proteomes" id="UP000325563">
    <property type="component" value="Chromosome"/>
</dbReference>
<evidence type="ECO:0000256" key="3">
    <source>
        <dbReference type="ARBA" id="ARBA00022729"/>
    </source>
</evidence>
<dbReference type="InterPro" id="IPR009003">
    <property type="entry name" value="Peptidase_S1_PA"/>
</dbReference>
<dbReference type="GO" id="GO:0004252">
    <property type="term" value="F:serine-type endopeptidase activity"/>
    <property type="evidence" value="ECO:0007669"/>
    <property type="project" value="InterPro"/>
</dbReference>
<dbReference type="PRINTS" id="PR00861">
    <property type="entry name" value="ALYTICPTASE"/>
</dbReference>
<evidence type="ECO:0000256" key="9">
    <source>
        <dbReference type="PIRSR" id="PIRSR001134-2"/>
    </source>
</evidence>
<dbReference type="GO" id="GO:0006508">
    <property type="term" value="P:proteolysis"/>
    <property type="evidence" value="ECO:0007669"/>
    <property type="project" value="UniProtKB-KW"/>
</dbReference>
<dbReference type="AlphaFoldDB" id="A0A5J6JNY3"/>
<reference evidence="12 13" key="1">
    <citation type="submission" date="2017-09" db="EMBL/GenBank/DDBJ databases">
        <authorList>
            <person name="Lee N."/>
            <person name="Cho B.-K."/>
        </authorList>
    </citation>
    <scope>NUCLEOTIDE SEQUENCE [LARGE SCALE GENOMIC DNA]</scope>
    <source>
        <strain evidence="12 13">ATCC 27476</strain>
    </source>
</reference>
<dbReference type="CDD" id="cd21112">
    <property type="entry name" value="alphaLP-like"/>
    <property type="match status" value="1"/>
</dbReference>
<sequence length="365" mass="37655">MVATAVALLGATALVPHRSDAPEAGATRTMSAAAAGQLADFLIPQLEGAQAGSYYDAAARKLIVNVTTPTAADTVREAGAEPRTVRFAAAQLDATKAALDSSALIPGTAWGMDPVANRVVVTADPTVTDARLEMLHKVLKPFGETVELQRTDQELRAYSSAGDAVYASAKSSFRGRCSLGFNVKREGKPDAFLTAGHCGNPIKSWAEAEGGAEIALVPENGSKFPGDDYAIAVYTDASVARPSQVRRYVLPSLPVTGARDATTADKVSRSGASTGLHGIDAGEPGDVQALNQTVNYAEGRVTGLTRTNVCAEPSESGSPFWITNEDGTATAVGISSGGSGDCTHGGTTFFQPIMEALHAFGATIP</sequence>
<evidence type="ECO:0000256" key="7">
    <source>
        <dbReference type="ARBA" id="ARBA00023157"/>
    </source>
</evidence>
<evidence type="ECO:0000313" key="12">
    <source>
        <dbReference type="EMBL" id="QEV49536.1"/>
    </source>
</evidence>
<evidence type="ECO:0000313" key="13">
    <source>
        <dbReference type="Proteomes" id="UP000325563"/>
    </source>
</evidence>
<dbReference type="KEGG" id="svn:CP980_00075"/>
<name>A0A5J6JNY3_STRVI</name>
<feature type="region of interest" description="Disordered" evidence="10">
    <location>
        <begin position="261"/>
        <end position="284"/>
    </location>
</feature>
<keyword evidence="7 9" id="KW-1015">Disulfide bond</keyword>
<feature type="disulfide bond" evidence="9">
    <location>
        <begin position="310"/>
        <end position="342"/>
    </location>
</feature>
<evidence type="ECO:0000256" key="4">
    <source>
        <dbReference type="ARBA" id="ARBA00022801"/>
    </source>
</evidence>
<dbReference type="Gene3D" id="3.30.300.50">
    <property type="match status" value="1"/>
</dbReference>
<evidence type="ECO:0000256" key="10">
    <source>
        <dbReference type="SAM" id="MobiDB-lite"/>
    </source>
</evidence>
<dbReference type="InterPro" id="IPR001316">
    <property type="entry name" value="Pept_S1A_streptogrisin"/>
</dbReference>
<dbReference type="SUPFAM" id="SSF50494">
    <property type="entry name" value="Trypsin-like serine proteases"/>
    <property type="match status" value="1"/>
</dbReference>
<protein>
    <submittedName>
        <fullName evidence="12">S1 family peptidase</fullName>
    </submittedName>
</protein>
<dbReference type="Pfam" id="PF02983">
    <property type="entry name" value="Pro_Al_protease"/>
    <property type="match status" value="1"/>
</dbReference>
<accession>A0A5J6JNY3</accession>
<gene>
    <name evidence="12" type="ORF">CP980_00075</name>
</gene>
<dbReference type="GO" id="GO:0005576">
    <property type="term" value="C:extracellular region"/>
    <property type="evidence" value="ECO:0007669"/>
    <property type="project" value="InterPro"/>
</dbReference>
<evidence type="ECO:0000256" key="8">
    <source>
        <dbReference type="PIRSR" id="PIRSR001134-1"/>
    </source>
</evidence>
<proteinExistence type="inferred from homology"/>
<feature type="active site" description="Charge relay system" evidence="8">
    <location>
        <position position="197"/>
    </location>
</feature>
<keyword evidence="6" id="KW-0865">Zymogen</keyword>
<dbReference type="EMBL" id="CP023692">
    <property type="protein sequence ID" value="QEV49536.1"/>
    <property type="molecule type" value="Genomic_DNA"/>
</dbReference>
<feature type="domain" description="Peptidase S1A alpha-lytic prodomain" evidence="11">
    <location>
        <begin position="89"/>
        <end position="133"/>
    </location>
</feature>
<organism evidence="12 13">
    <name type="scientific">Streptomyces vinaceus</name>
    <dbReference type="NCBI Taxonomy" id="1960"/>
    <lineage>
        <taxon>Bacteria</taxon>
        <taxon>Bacillati</taxon>
        <taxon>Actinomycetota</taxon>
        <taxon>Actinomycetes</taxon>
        <taxon>Kitasatosporales</taxon>
        <taxon>Streptomycetaceae</taxon>
        <taxon>Streptomyces</taxon>
    </lineage>
</organism>
<dbReference type="InterPro" id="IPR004236">
    <property type="entry name" value="Pept_S1_alpha_lytic"/>
</dbReference>
<dbReference type="InterPro" id="IPR035070">
    <property type="entry name" value="Streptogrisin_prodomain"/>
</dbReference>
<evidence type="ECO:0000256" key="6">
    <source>
        <dbReference type="ARBA" id="ARBA00023145"/>
    </source>
</evidence>
<feature type="disulfide bond" evidence="9">
    <location>
        <begin position="177"/>
        <end position="198"/>
    </location>
</feature>
<feature type="active site" description="Charge relay system" evidence="8">
    <location>
        <position position="316"/>
    </location>
</feature>
<keyword evidence="13" id="KW-1185">Reference proteome</keyword>
<evidence type="ECO:0000256" key="1">
    <source>
        <dbReference type="ARBA" id="ARBA00007664"/>
    </source>
</evidence>
<evidence type="ECO:0000259" key="11">
    <source>
        <dbReference type="Pfam" id="PF02983"/>
    </source>
</evidence>
<keyword evidence="5" id="KW-0720">Serine protease</keyword>
<evidence type="ECO:0000256" key="5">
    <source>
        <dbReference type="ARBA" id="ARBA00022825"/>
    </source>
</evidence>
<dbReference type="PIRSF" id="PIRSF001134">
    <property type="entry name" value="Streptogrisin"/>
    <property type="match status" value="1"/>
</dbReference>